<dbReference type="PANTHER" id="PTHR46060">
    <property type="entry name" value="MARINER MOS1 TRANSPOSASE-LIKE PROTEIN"/>
    <property type="match status" value="1"/>
</dbReference>
<organism evidence="4 5">
    <name type="scientific">Cordylochernes scorpioides</name>
    <dbReference type="NCBI Taxonomy" id="51811"/>
    <lineage>
        <taxon>Eukaryota</taxon>
        <taxon>Metazoa</taxon>
        <taxon>Ecdysozoa</taxon>
        <taxon>Arthropoda</taxon>
        <taxon>Chelicerata</taxon>
        <taxon>Arachnida</taxon>
        <taxon>Pseudoscorpiones</taxon>
        <taxon>Cheliferoidea</taxon>
        <taxon>Chernetidae</taxon>
        <taxon>Cordylochernes</taxon>
    </lineage>
</organism>
<dbReference type="InterPro" id="IPR002492">
    <property type="entry name" value="Transposase_Tc1-like"/>
</dbReference>
<dbReference type="SUPFAM" id="SSF46689">
    <property type="entry name" value="Homeodomain-like"/>
    <property type="match status" value="1"/>
</dbReference>
<evidence type="ECO:0000313" key="4">
    <source>
        <dbReference type="EMBL" id="UYV80919.1"/>
    </source>
</evidence>
<feature type="domain" description="Tc1-like transposase DDE" evidence="3">
    <location>
        <begin position="154"/>
        <end position="303"/>
    </location>
</feature>
<dbReference type="InterPro" id="IPR036397">
    <property type="entry name" value="RNaseH_sf"/>
</dbReference>
<dbReference type="Pfam" id="PF01498">
    <property type="entry name" value="HTH_Tnp_Tc3_2"/>
    <property type="match status" value="1"/>
</dbReference>
<dbReference type="InterPro" id="IPR052709">
    <property type="entry name" value="Transposase-MT_Hybrid"/>
</dbReference>
<dbReference type="InterPro" id="IPR038717">
    <property type="entry name" value="Tc1-like_DDE_dom"/>
</dbReference>
<accession>A0ABY6LJ93</accession>
<name>A0ABY6LJ93_9ARAC</name>
<dbReference type="EMBL" id="CP092881">
    <property type="protein sequence ID" value="UYV80919.1"/>
    <property type="molecule type" value="Genomic_DNA"/>
</dbReference>
<sequence length="471" mass="54410">MPGHRKRRQFKQTDAFTRGMVIGLKRAGWSIRQIAADTHLGASTVHRLRRRWLEQGNVAIYRNAGATRVTSARVDWRILRQAVAAPQATCTAILQHVQDTLDHSISTRTISRRLVANGLHSCRPLRRLPLNPPNRRQRLEWCRVRSTWMTEWHRVVFSDESRFCLSSDSRRVRVWRRRGERSNPAAIVERPTVRQRGIMVWGAIAYDSRSPLLRIQGTMTAQRYVDDVLRPVTLPYLQGVPNALYQQDNARPLTARISQQALQDVQMLPSPPYSPDLSPIEHVWDIIGRRLHALPQPRSEDELCWIKFEQAIYEGVLKMYGRENVRRWCLEFYVDRENVHDEQQSGRPSVPESTVAQIDEKVRNNRRITLHEIMEGLNEKGGYFSVQNIVSEVLGYKKISASWVPKTLTEEHKIKRVGPGWDQLEKVVGSRDSGELWWTVWQGQRGVVVDGVAGRVQVGSRVQVGIVWNKW</sequence>
<evidence type="ECO:0000259" key="3">
    <source>
        <dbReference type="Pfam" id="PF13358"/>
    </source>
</evidence>
<protein>
    <recommendedName>
        <fullName evidence="6">Transposase</fullName>
    </recommendedName>
</protein>
<dbReference type="InterPro" id="IPR009057">
    <property type="entry name" value="Homeodomain-like_sf"/>
</dbReference>
<feature type="domain" description="Transposase Tc1-like" evidence="2">
    <location>
        <begin position="77"/>
        <end position="143"/>
    </location>
</feature>
<evidence type="ECO:0000256" key="1">
    <source>
        <dbReference type="ARBA" id="ARBA00004123"/>
    </source>
</evidence>
<comment type="subcellular location">
    <subcellularLocation>
        <location evidence="1">Nucleus</location>
    </subcellularLocation>
</comment>
<keyword evidence="5" id="KW-1185">Reference proteome</keyword>
<dbReference type="PANTHER" id="PTHR46060:SF1">
    <property type="entry name" value="MARINER MOS1 TRANSPOSASE-LIKE PROTEIN"/>
    <property type="match status" value="1"/>
</dbReference>
<evidence type="ECO:0008006" key="6">
    <source>
        <dbReference type="Google" id="ProtNLM"/>
    </source>
</evidence>
<gene>
    <name evidence="4" type="ORF">LAZ67_19002185</name>
</gene>
<dbReference type="Pfam" id="PF13384">
    <property type="entry name" value="HTH_23"/>
    <property type="match status" value="1"/>
</dbReference>
<evidence type="ECO:0000313" key="5">
    <source>
        <dbReference type="Proteomes" id="UP001235939"/>
    </source>
</evidence>
<evidence type="ECO:0000259" key="2">
    <source>
        <dbReference type="Pfam" id="PF01498"/>
    </source>
</evidence>
<dbReference type="Proteomes" id="UP001235939">
    <property type="component" value="Chromosome 19"/>
</dbReference>
<dbReference type="Pfam" id="PF13358">
    <property type="entry name" value="DDE_3"/>
    <property type="match status" value="1"/>
</dbReference>
<dbReference type="Gene3D" id="3.30.420.10">
    <property type="entry name" value="Ribonuclease H-like superfamily/Ribonuclease H"/>
    <property type="match status" value="1"/>
</dbReference>
<reference evidence="4 5" key="1">
    <citation type="submission" date="2022-01" db="EMBL/GenBank/DDBJ databases">
        <title>A chromosomal length assembly of Cordylochernes scorpioides.</title>
        <authorList>
            <person name="Zeh D."/>
            <person name="Zeh J."/>
        </authorList>
    </citation>
    <scope>NUCLEOTIDE SEQUENCE [LARGE SCALE GENOMIC DNA]</scope>
    <source>
        <strain evidence="4">IN4F17</strain>
        <tissue evidence="4">Whole Body</tissue>
    </source>
</reference>
<proteinExistence type="predicted"/>